<dbReference type="AlphaFoldDB" id="A0A3P5XIA3"/>
<gene>
    <name evidence="1" type="ORF">XINFAN_02033</name>
</gene>
<accession>A0A3P5XIA3</accession>
<dbReference type="Proteomes" id="UP000277498">
    <property type="component" value="Unassembled WGS sequence"/>
</dbReference>
<reference evidence="1 2" key="1">
    <citation type="submission" date="2018-11" db="EMBL/GenBank/DDBJ databases">
        <authorList>
            <person name="Criscuolo A."/>
        </authorList>
    </citation>
    <scope>NUCLEOTIDE SEQUENCE [LARGE SCALE GENOMIC DNA]</scope>
    <source>
        <strain evidence="1">ACIP111625</strain>
    </source>
</reference>
<organism evidence="1 2">
    <name type="scientific">Pseudogemmobacter humi</name>
    <dbReference type="NCBI Taxonomy" id="2483812"/>
    <lineage>
        <taxon>Bacteria</taxon>
        <taxon>Pseudomonadati</taxon>
        <taxon>Pseudomonadota</taxon>
        <taxon>Alphaproteobacteria</taxon>
        <taxon>Rhodobacterales</taxon>
        <taxon>Paracoccaceae</taxon>
        <taxon>Pseudogemmobacter</taxon>
    </lineage>
</organism>
<dbReference type="OrthoDB" id="7452689at2"/>
<evidence type="ECO:0000313" key="2">
    <source>
        <dbReference type="Proteomes" id="UP000277498"/>
    </source>
</evidence>
<name>A0A3P5XIA3_9RHOB</name>
<protein>
    <submittedName>
        <fullName evidence="1">Uncharacterized protein</fullName>
    </submittedName>
</protein>
<evidence type="ECO:0000313" key="1">
    <source>
        <dbReference type="EMBL" id="VDC28258.1"/>
    </source>
</evidence>
<keyword evidence="2" id="KW-1185">Reference proteome</keyword>
<dbReference type="RefSeq" id="WP_124086595.1">
    <property type="nucleotide sequence ID" value="NZ_UXAW01000067.1"/>
</dbReference>
<sequence length="95" mass="10831">MFDRDYFTVESTACTIPKRGAQAIVCGDKPRKNKDGKTSYSLRAPLLIMPPEMWSDPDETMQRIVRVLNENAALFFDSAKDRQAEHDRRVLAGEI</sequence>
<dbReference type="EMBL" id="UXAW01000067">
    <property type="protein sequence ID" value="VDC28258.1"/>
    <property type="molecule type" value="Genomic_DNA"/>
</dbReference>
<proteinExistence type="predicted"/>